<dbReference type="AlphaFoldDB" id="A0AAR5Q3U5"/>
<dbReference type="InterPro" id="IPR029021">
    <property type="entry name" value="Prot-tyrosine_phosphatase-like"/>
</dbReference>
<dbReference type="PROSITE" id="PS50056">
    <property type="entry name" value="TYR_PHOSPHATASE_2"/>
    <property type="match status" value="1"/>
</dbReference>
<keyword evidence="7" id="KW-0812">Transmembrane</keyword>
<keyword evidence="7" id="KW-1133">Transmembrane helix</keyword>
<dbReference type="GO" id="GO:0048666">
    <property type="term" value="P:neuron development"/>
    <property type="evidence" value="ECO:0007669"/>
    <property type="project" value="UniProtKB-ARBA"/>
</dbReference>
<dbReference type="PRINTS" id="PR00700">
    <property type="entry name" value="PRTYPHPHTASE"/>
</dbReference>
<keyword evidence="12" id="KW-1185">Reference proteome</keyword>
<dbReference type="GO" id="GO:0009653">
    <property type="term" value="P:anatomical structure morphogenesis"/>
    <property type="evidence" value="ECO:0007669"/>
    <property type="project" value="UniProtKB-ARBA"/>
</dbReference>
<name>A0AAR5Q3U5_DENPD</name>
<protein>
    <recommendedName>
        <fullName evidence="1">protein-tyrosine-phosphatase</fullName>
        <ecNumber evidence="1">3.1.3.48</ecNumber>
    </recommendedName>
</protein>
<keyword evidence="2" id="KW-0597">Phosphoprotein</keyword>
<feature type="compositionally biased region" description="Low complexity" evidence="6">
    <location>
        <begin position="632"/>
        <end position="645"/>
    </location>
</feature>
<feature type="chain" id="PRO_5043456728" description="protein-tyrosine-phosphatase" evidence="8">
    <location>
        <begin position="24"/>
        <end position="1133"/>
    </location>
</feature>
<evidence type="ECO:0000256" key="5">
    <source>
        <dbReference type="PIRSR" id="PIRSR608356-50"/>
    </source>
</evidence>
<reference evidence="12" key="1">
    <citation type="journal article" date="2013" name="Genome Biol.">
        <title>Draft genome of the mountain pine beetle, Dendroctonus ponderosae Hopkins, a major forest pest.</title>
        <authorList>
            <person name="Keeling C.I."/>
            <person name="Yuen M.M."/>
            <person name="Liao N.Y."/>
            <person name="Docking T.R."/>
            <person name="Chan S.K."/>
            <person name="Taylor G.A."/>
            <person name="Palmquist D.L."/>
            <person name="Jackman S.D."/>
            <person name="Nguyen A."/>
            <person name="Li M."/>
            <person name="Henderson H."/>
            <person name="Janes J.K."/>
            <person name="Zhao Y."/>
            <person name="Pandoh P."/>
            <person name="Moore R."/>
            <person name="Sperling F.A."/>
            <person name="Huber D.P."/>
            <person name="Birol I."/>
            <person name="Jones S.J."/>
            <person name="Bohlmann J."/>
        </authorList>
    </citation>
    <scope>NUCLEOTIDE SEQUENCE</scope>
</reference>
<reference evidence="11" key="2">
    <citation type="submission" date="2024-08" db="UniProtKB">
        <authorList>
            <consortium name="EnsemblMetazoa"/>
        </authorList>
    </citation>
    <scope>IDENTIFICATION</scope>
</reference>
<dbReference type="KEGG" id="dpa:109542872"/>
<feature type="domain" description="Tyrosine specific protein phosphatases" evidence="10">
    <location>
        <begin position="1030"/>
        <end position="1112"/>
    </location>
</feature>
<accession>A0AAR5Q3U5</accession>
<feature type="region of interest" description="Disordered" evidence="6">
    <location>
        <begin position="676"/>
        <end position="738"/>
    </location>
</feature>
<dbReference type="GO" id="GO:0007165">
    <property type="term" value="P:signal transduction"/>
    <property type="evidence" value="ECO:0007669"/>
    <property type="project" value="TreeGrafter"/>
</dbReference>
<evidence type="ECO:0000313" key="12">
    <source>
        <dbReference type="Proteomes" id="UP000019118"/>
    </source>
</evidence>
<dbReference type="InterPro" id="IPR003595">
    <property type="entry name" value="Tyr_Pase_cat"/>
</dbReference>
<evidence type="ECO:0000256" key="6">
    <source>
        <dbReference type="SAM" id="MobiDB-lite"/>
    </source>
</evidence>
<dbReference type="PROSITE" id="PS00383">
    <property type="entry name" value="TYR_PHOSPHATASE_1"/>
    <property type="match status" value="1"/>
</dbReference>
<keyword evidence="4" id="KW-0904">Protein phosphatase</keyword>
<dbReference type="GO" id="GO:0004725">
    <property type="term" value="F:protein tyrosine phosphatase activity"/>
    <property type="evidence" value="ECO:0007669"/>
    <property type="project" value="UniProtKB-EC"/>
</dbReference>
<organism evidence="11 12">
    <name type="scientific">Dendroctonus ponderosae</name>
    <name type="common">Mountain pine beetle</name>
    <dbReference type="NCBI Taxonomy" id="77166"/>
    <lineage>
        <taxon>Eukaryota</taxon>
        <taxon>Metazoa</taxon>
        <taxon>Ecdysozoa</taxon>
        <taxon>Arthropoda</taxon>
        <taxon>Hexapoda</taxon>
        <taxon>Insecta</taxon>
        <taxon>Pterygota</taxon>
        <taxon>Neoptera</taxon>
        <taxon>Endopterygota</taxon>
        <taxon>Coleoptera</taxon>
        <taxon>Polyphaga</taxon>
        <taxon>Cucujiformia</taxon>
        <taxon>Curculionidae</taxon>
        <taxon>Scolytinae</taxon>
        <taxon>Dendroctonus</taxon>
    </lineage>
</organism>
<dbReference type="Pfam" id="PF00102">
    <property type="entry name" value="Y_phosphatase"/>
    <property type="match status" value="1"/>
</dbReference>
<evidence type="ECO:0000256" key="8">
    <source>
        <dbReference type="SAM" id="SignalP"/>
    </source>
</evidence>
<dbReference type="FunFam" id="3.90.190.10:FF:000098">
    <property type="entry name" value="Protein-tryrosine phosphatase"/>
    <property type="match status" value="1"/>
</dbReference>
<evidence type="ECO:0000256" key="2">
    <source>
        <dbReference type="ARBA" id="ARBA00022553"/>
    </source>
</evidence>
<feature type="region of interest" description="Disordered" evidence="6">
    <location>
        <begin position="617"/>
        <end position="645"/>
    </location>
</feature>
<evidence type="ECO:0000256" key="7">
    <source>
        <dbReference type="SAM" id="Phobius"/>
    </source>
</evidence>
<keyword evidence="8" id="KW-0732">Signal</keyword>
<dbReference type="InterPro" id="IPR008356">
    <property type="entry name" value="Tyr_Pase_KIM-con"/>
</dbReference>
<feature type="active site" description="Phosphocysteine intermediate" evidence="5">
    <location>
        <position position="1062"/>
    </location>
</feature>
<dbReference type="GeneID" id="109542872"/>
<dbReference type="GO" id="GO:0019901">
    <property type="term" value="F:protein kinase binding"/>
    <property type="evidence" value="ECO:0007669"/>
    <property type="project" value="TreeGrafter"/>
</dbReference>
<dbReference type="SUPFAM" id="SSF52799">
    <property type="entry name" value="(Phosphotyrosine protein) phosphatases II"/>
    <property type="match status" value="1"/>
</dbReference>
<keyword evidence="7" id="KW-0472">Membrane</keyword>
<dbReference type="EnsemblMetazoa" id="XM_019912321.1">
    <property type="protein sequence ID" value="XP_019767880.1"/>
    <property type="gene ID" value="LOC109542872"/>
</dbReference>
<evidence type="ECO:0000313" key="11">
    <source>
        <dbReference type="EnsemblMetazoa" id="XP_019767880.1"/>
    </source>
</evidence>
<dbReference type="PANTHER" id="PTHR46198:SF4">
    <property type="entry name" value="PROTEIN-TYROSINE-PHOSPHATASE"/>
    <property type="match status" value="1"/>
</dbReference>
<feature type="compositionally biased region" description="Polar residues" evidence="6">
    <location>
        <begin position="617"/>
        <end position="631"/>
    </location>
</feature>
<feature type="transmembrane region" description="Helical" evidence="7">
    <location>
        <begin position="747"/>
        <end position="769"/>
    </location>
</feature>
<dbReference type="InterPro" id="IPR016130">
    <property type="entry name" value="Tyr_Pase_AS"/>
</dbReference>
<proteinExistence type="predicted"/>
<dbReference type="Proteomes" id="UP000019118">
    <property type="component" value="Unassembled WGS sequence"/>
</dbReference>
<sequence>MGVPLQLMIGLFLILAVCSPTGQLSLRHTREAPLLQPEPARNVTEINNRDLNKIVKANPKTEKVDLKSKPVNNVNSFEDFPLIKLGSSNEDNYETTNVNEREKDESIAPFKLAGDKPREDNSRAIEFNSSQLWASDFHDKIDVLAPKLPARDNSFEVSDLPENVEKTPETTPSIAKVSEPTFKETIDSVDQELDNFEKDEDDDDDTEAVDVNLSVEHLQKHPSEPSTVEYENDKGIVNNETVDTNIVHKNISIEHTRTLQVDLESSFTDTKGEGNGDTINATTVLPLPTTRKSFHLKDVVIEKSNTPVLNNNIETEIGDSVKDTSTTTPSNTILKFKGEANEKKVITTTSREFQDRKTTDIVRRESQTTTPNISATTNVLSSINSNISDQENIIPHVSSSTKSTSSEDIRTVTESINALQNRLRSIIDDGDKVTTGTTTAISTSEAEVITDTTIINTVSSDASTAENLQEGTTSFVIENDTEPSDFTTEYFATTTVIPVGESTSENTVRTSKGFEFLETTTETGKGLETTTEIYVEHVKSTIKNELDSTKLNNGTSIEKLGGSDQLEVTIRTIEAVAESTNPAMSEKTTINVNSVDEEASTQESTLAGVTESKANTIAASENPATNTVSAEPTSATTRTTDQSTPATTEYKFIHIEDSGNMHTTLLPEVLNPNFNYSTSKSPDEEISARNVPINPATEVSSSPSTTLSDANGEPVTVDSTTEDSAGIVPTDSGYIKEDEDGNYKGKVAAIALSCVGAVCLIVLAGLLYVMKKRQKRLNYGPRCRPVSLDDYSIDNLSVYSSVRRKGGARQSKRSFGNPAFEDPVAPTHPLNFTALAKFSANLEDIRAEYEDIPQITARNSELPDGCDTKNRYSNVIPLPETRVFLTPIDGYPNSDYINANYVTGPSNIKGYYIATQGPMQNTVDDFWRMVWEQQTKVILMLTHLVENGLEKCADYLPESEVLDCSRVFGDFQITLKKREVKEKYIISSLQLKNMVSNSWRDVTHFWYLGWPEKGVPSEANSLIAFLIEARSYMKAVTTDNKNGLNGIHNATQNEHNPVVVHCSPGTGRTGVAMASDIAIREFETTRLVDIPKIVYRIRRDRANAIQTKEQYIFVYKVVSLYATKLTGGAMENL</sequence>
<dbReference type="PROSITE" id="PS50055">
    <property type="entry name" value="TYR_PHOSPHATASE_PTP"/>
    <property type="match status" value="1"/>
</dbReference>
<evidence type="ECO:0000256" key="1">
    <source>
        <dbReference type="ARBA" id="ARBA00013064"/>
    </source>
</evidence>
<dbReference type="SMART" id="SM00404">
    <property type="entry name" value="PTPc_motif"/>
    <property type="match status" value="1"/>
</dbReference>
<evidence type="ECO:0000256" key="4">
    <source>
        <dbReference type="ARBA" id="ARBA00022912"/>
    </source>
</evidence>
<keyword evidence="3" id="KW-0378">Hydrolase</keyword>
<dbReference type="EC" id="3.1.3.48" evidence="1"/>
<dbReference type="Gene3D" id="3.90.190.10">
    <property type="entry name" value="Protein tyrosine phosphatase superfamily"/>
    <property type="match status" value="1"/>
</dbReference>
<dbReference type="GO" id="GO:0005829">
    <property type="term" value="C:cytosol"/>
    <property type="evidence" value="ECO:0007669"/>
    <property type="project" value="TreeGrafter"/>
</dbReference>
<dbReference type="SMART" id="SM00194">
    <property type="entry name" value="PTPc"/>
    <property type="match status" value="1"/>
</dbReference>
<feature type="compositionally biased region" description="Polar residues" evidence="6">
    <location>
        <begin position="697"/>
        <end position="709"/>
    </location>
</feature>
<evidence type="ECO:0000259" key="10">
    <source>
        <dbReference type="PROSITE" id="PS50056"/>
    </source>
</evidence>
<dbReference type="InterPro" id="IPR000387">
    <property type="entry name" value="Tyr_Pase_dom"/>
</dbReference>
<dbReference type="PANTHER" id="PTHR46198">
    <property type="entry name" value="PROTEIN-TYROSINE-PHOSPHATASE"/>
    <property type="match status" value="1"/>
</dbReference>
<dbReference type="InterPro" id="IPR000242">
    <property type="entry name" value="PTP_cat"/>
</dbReference>
<evidence type="ECO:0000256" key="3">
    <source>
        <dbReference type="ARBA" id="ARBA00022801"/>
    </source>
</evidence>
<feature type="signal peptide" evidence="8">
    <location>
        <begin position="1"/>
        <end position="23"/>
    </location>
</feature>
<evidence type="ECO:0000259" key="9">
    <source>
        <dbReference type="PROSITE" id="PS50055"/>
    </source>
</evidence>
<dbReference type="GO" id="GO:0005886">
    <property type="term" value="C:plasma membrane"/>
    <property type="evidence" value="ECO:0007669"/>
    <property type="project" value="TreeGrafter"/>
</dbReference>
<feature type="domain" description="Tyrosine-protein phosphatase" evidence="9">
    <location>
        <begin position="869"/>
        <end position="1121"/>
    </location>
</feature>
<dbReference type="GO" id="GO:0030054">
    <property type="term" value="C:cell junction"/>
    <property type="evidence" value="ECO:0007669"/>
    <property type="project" value="TreeGrafter"/>
</dbReference>